<gene>
    <name evidence="2" type="ordered locus">HCH_06641</name>
</gene>
<sequence length="234" mass="25521">MSPVQLALLGQIFAVILCLIAALAMLGLGAERMRRQPAKIKTEEKRRRRHGGMFLVGALAWGGLAYLQAPERNNWDRTAQTDDWPGLLNMMPAAAAGIPPQFNDPSTEDSALITARVASLAEEMLLFPDNPDFISLRNYLASELVQSEQFDRYPDPVLIDLSSRADKAAIKYIADERPGILTVIYYTSGAKDQSMLVYWPEVAGDQIIYTPISGASAKAAVILLEKELADAGAG</sequence>
<feature type="transmembrane region" description="Helical" evidence="1">
    <location>
        <begin position="6"/>
        <end position="30"/>
    </location>
</feature>
<dbReference type="RefSeq" id="WP_011400326.1">
    <property type="nucleotide sequence ID" value="NC_007645.1"/>
</dbReference>
<evidence type="ECO:0000313" key="3">
    <source>
        <dbReference type="Proteomes" id="UP000000238"/>
    </source>
</evidence>
<dbReference type="Proteomes" id="UP000000238">
    <property type="component" value="Chromosome"/>
</dbReference>
<organism evidence="2 3">
    <name type="scientific">Hahella chejuensis (strain KCTC 2396)</name>
    <dbReference type="NCBI Taxonomy" id="349521"/>
    <lineage>
        <taxon>Bacteria</taxon>
        <taxon>Pseudomonadati</taxon>
        <taxon>Pseudomonadota</taxon>
        <taxon>Gammaproteobacteria</taxon>
        <taxon>Oceanospirillales</taxon>
        <taxon>Hahellaceae</taxon>
        <taxon>Hahella</taxon>
    </lineage>
</organism>
<dbReference type="KEGG" id="hch:HCH_06641"/>
<protein>
    <submittedName>
        <fullName evidence="2">Uncharacterized protein</fullName>
    </submittedName>
</protein>
<dbReference type="STRING" id="349521.HCH_06641"/>
<keyword evidence="1" id="KW-1133">Transmembrane helix</keyword>
<keyword evidence="1" id="KW-0812">Transmembrane</keyword>
<dbReference type="OrthoDB" id="9886917at2"/>
<keyword evidence="1" id="KW-0472">Membrane</keyword>
<proteinExistence type="predicted"/>
<reference evidence="2 3" key="1">
    <citation type="journal article" date="2005" name="Nucleic Acids Res.">
        <title>Genomic blueprint of Hahella chejuensis, a marine microbe producing an algicidal agent.</title>
        <authorList>
            <person name="Jeong H."/>
            <person name="Yim J.H."/>
            <person name="Lee C."/>
            <person name="Choi S.-H."/>
            <person name="Park Y.K."/>
            <person name="Yoon S.H."/>
            <person name="Hur C.-G."/>
            <person name="Kang H.-Y."/>
            <person name="Kim D."/>
            <person name="Lee H.H."/>
            <person name="Park K.H."/>
            <person name="Park S.-H."/>
            <person name="Park H.-S."/>
            <person name="Lee H.K."/>
            <person name="Oh T.K."/>
            <person name="Kim J.F."/>
        </authorList>
    </citation>
    <scope>NUCLEOTIDE SEQUENCE [LARGE SCALE GENOMIC DNA]</scope>
    <source>
        <strain evidence="2 3">KCTC 2396</strain>
    </source>
</reference>
<dbReference type="AlphaFoldDB" id="Q2S7V0"/>
<keyword evidence="3" id="KW-1185">Reference proteome</keyword>
<dbReference type="EMBL" id="CP000155">
    <property type="protein sequence ID" value="ABC33274.1"/>
    <property type="molecule type" value="Genomic_DNA"/>
</dbReference>
<name>Q2S7V0_HAHCH</name>
<dbReference type="HOGENOM" id="CLU_1183712_0_0_6"/>
<evidence type="ECO:0000313" key="2">
    <source>
        <dbReference type="EMBL" id="ABC33274.1"/>
    </source>
</evidence>
<feature type="transmembrane region" description="Helical" evidence="1">
    <location>
        <begin position="51"/>
        <end position="69"/>
    </location>
</feature>
<accession>Q2S7V0</accession>
<evidence type="ECO:0000256" key="1">
    <source>
        <dbReference type="SAM" id="Phobius"/>
    </source>
</evidence>